<reference evidence="3" key="1">
    <citation type="submission" date="2021-01" db="EMBL/GenBank/DDBJ databases">
        <title>Whole genome shotgun sequence of Actinoplanes rishiriensis NBRC 108556.</title>
        <authorList>
            <person name="Komaki H."/>
            <person name="Tamura T."/>
        </authorList>
    </citation>
    <scope>NUCLEOTIDE SEQUENCE</scope>
    <source>
        <strain evidence="3">NBRC 108556</strain>
    </source>
</reference>
<dbReference type="Gene3D" id="2.80.10.50">
    <property type="match status" value="2"/>
</dbReference>
<name>A0A919MUV0_9ACTN</name>
<keyword evidence="1" id="KW-0732">Signal</keyword>
<evidence type="ECO:0000313" key="4">
    <source>
        <dbReference type="Proteomes" id="UP000636960"/>
    </source>
</evidence>
<dbReference type="Proteomes" id="UP000636960">
    <property type="component" value="Unassembled WGS sequence"/>
</dbReference>
<dbReference type="PROSITE" id="PS50231">
    <property type="entry name" value="RICIN_B_LECTIN"/>
    <property type="match status" value="1"/>
</dbReference>
<feature type="domain" description="Ricin B lectin" evidence="2">
    <location>
        <begin position="67"/>
        <end position="144"/>
    </location>
</feature>
<dbReference type="AlphaFoldDB" id="A0A919MUV0"/>
<evidence type="ECO:0000259" key="2">
    <source>
        <dbReference type="Pfam" id="PF14200"/>
    </source>
</evidence>
<dbReference type="EMBL" id="BOMV01000089">
    <property type="protein sequence ID" value="GIF00717.1"/>
    <property type="molecule type" value="Genomic_DNA"/>
</dbReference>
<feature type="signal peptide" evidence="1">
    <location>
        <begin position="1"/>
        <end position="25"/>
    </location>
</feature>
<dbReference type="InterPro" id="IPR035992">
    <property type="entry name" value="Ricin_B-like_lectins"/>
</dbReference>
<evidence type="ECO:0000313" key="3">
    <source>
        <dbReference type="EMBL" id="GIF00717.1"/>
    </source>
</evidence>
<dbReference type="RefSeq" id="WP_203788794.1">
    <property type="nucleotide sequence ID" value="NZ_BOMV01000089.1"/>
</dbReference>
<protein>
    <recommendedName>
        <fullName evidence="2">Ricin B lectin domain-containing protein</fullName>
    </recommendedName>
</protein>
<accession>A0A919MUV0</accession>
<gene>
    <name evidence="3" type="ORF">Ari01nite_81810</name>
</gene>
<organism evidence="3 4">
    <name type="scientific">Paractinoplanes rishiriensis</name>
    <dbReference type="NCBI Taxonomy" id="1050105"/>
    <lineage>
        <taxon>Bacteria</taxon>
        <taxon>Bacillati</taxon>
        <taxon>Actinomycetota</taxon>
        <taxon>Actinomycetes</taxon>
        <taxon>Micromonosporales</taxon>
        <taxon>Micromonosporaceae</taxon>
        <taxon>Paractinoplanes</taxon>
    </lineage>
</organism>
<dbReference type="SUPFAM" id="SSF50370">
    <property type="entry name" value="Ricin B-like lectins"/>
    <property type="match status" value="1"/>
</dbReference>
<dbReference type="InterPro" id="IPR000772">
    <property type="entry name" value="Ricin_B_lectin"/>
</dbReference>
<dbReference type="Pfam" id="PF14200">
    <property type="entry name" value="RicinB_lectin_2"/>
    <property type="match status" value="1"/>
</dbReference>
<evidence type="ECO:0000256" key="1">
    <source>
        <dbReference type="SAM" id="SignalP"/>
    </source>
</evidence>
<comment type="caution">
    <text evidence="3">The sequence shown here is derived from an EMBL/GenBank/DDBJ whole genome shotgun (WGS) entry which is preliminary data.</text>
</comment>
<sequence>MRSVRQIGVTLLAVVALLSAGNAAAAATPLPQWATHQIVARHSGHCLTGFIPKGSQARTAACGTEVDQRWALYPTYPASQWYYVRTVAYDTCLDVEGAALDNWAHVNHQPCGYAGTNRHWRLVLTDGGYYELINRWSNRCLDISWGWAVQYDCNNGYHQQFRFRPN</sequence>
<proteinExistence type="predicted"/>
<feature type="chain" id="PRO_5039050888" description="Ricin B lectin domain-containing protein" evidence="1">
    <location>
        <begin position="26"/>
        <end position="166"/>
    </location>
</feature>
<keyword evidence="4" id="KW-1185">Reference proteome</keyword>